<evidence type="ECO:0000313" key="2">
    <source>
        <dbReference type="EMBL" id="KAG8576009.1"/>
    </source>
</evidence>
<sequence length="70" mass="7686">MRKTYCFCLPGCIYSPYVFSVPEGLQSFQRQTPVPPGEGGLPRPLLLSHRQTPDRGKKAGSPECAPALRP</sequence>
<dbReference type="Proteomes" id="UP000824782">
    <property type="component" value="Unassembled WGS sequence"/>
</dbReference>
<evidence type="ECO:0000313" key="3">
    <source>
        <dbReference type="Proteomes" id="UP000824782"/>
    </source>
</evidence>
<accession>A0AAV7BTQ8</accession>
<proteinExistence type="predicted"/>
<keyword evidence="3" id="KW-1185">Reference proteome</keyword>
<dbReference type="AlphaFoldDB" id="A0AAV7BTQ8"/>
<reference evidence="2" key="1">
    <citation type="thesis" date="2020" institute="ProQuest LLC" country="789 East Eisenhower Parkway, Ann Arbor, MI, USA">
        <title>Comparative Genomics and Chromosome Evolution.</title>
        <authorList>
            <person name="Mudd A.B."/>
        </authorList>
    </citation>
    <scope>NUCLEOTIDE SEQUENCE</scope>
    <source>
        <strain evidence="2">237g6f4</strain>
        <tissue evidence="2">Blood</tissue>
    </source>
</reference>
<protein>
    <submittedName>
        <fullName evidence="2">Uncharacterized protein</fullName>
    </submittedName>
</protein>
<organism evidence="2 3">
    <name type="scientific">Engystomops pustulosus</name>
    <name type="common">Tungara frog</name>
    <name type="synonym">Physalaemus pustulosus</name>
    <dbReference type="NCBI Taxonomy" id="76066"/>
    <lineage>
        <taxon>Eukaryota</taxon>
        <taxon>Metazoa</taxon>
        <taxon>Chordata</taxon>
        <taxon>Craniata</taxon>
        <taxon>Vertebrata</taxon>
        <taxon>Euteleostomi</taxon>
        <taxon>Amphibia</taxon>
        <taxon>Batrachia</taxon>
        <taxon>Anura</taxon>
        <taxon>Neobatrachia</taxon>
        <taxon>Hyloidea</taxon>
        <taxon>Leptodactylidae</taxon>
        <taxon>Leiuperinae</taxon>
        <taxon>Engystomops</taxon>
    </lineage>
</organism>
<dbReference type="EMBL" id="WNYA01000004">
    <property type="protein sequence ID" value="KAG8576009.1"/>
    <property type="molecule type" value="Genomic_DNA"/>
</dbReference>
<gene>
    <name evidence="2" type="ORF">GDO81_009743</name>
</gene>
<evidence type="ECO:0000256" key="1">
    <source>
        <dbReference type="SAM" id="MobiDB-lite"/>
    </source>
</evidence>
<name>A0AAV7BTQ8_ENGPU</name>
<feature type="region of interest" description="Disordered" evidence="1">
    <location>
        <begin position="28"/>
        <end position="70"/>
    </location>
</feature>
<comment type="caution">
    <text evidence="2">The sequence shown here is derived from an EMBL/GenBank/DDBJ whole genome shotgun (WGS) entry which is preliminary data.</text>
</comment>